<keyword evidence="6" id="KW-1185">Reference proteome</keyword>
<gene>
    <name evidence="5" type="ORF">C7459_109145</name>
</gene>
<dbReference type="GO" id="GO:0016810">
    <property type="term" value="F:hydrolase activity, acting on carbon-nitrogen (but not peptide) bonds"/>
    <property type="evidence" value="ECO:0007669"/>
    <property type="project" value="InterPro"/>
</dbReference>
<proteinExistence type="predicted"/>
<dbReference type="SUPFAM" id="SSF88713">
    <property type="entry name" value="Glycoside hydrolase/deacetylase"/>
    <property type="match status" value="1"/>
</dbReference>
<keyword evidence="3" id="KW-0812">Transmembrane</keyword>
<feature type="domain" description="NodB homology" evidence="4">
    <location>
        <begin position="131"/>
        <end position="290"/>
    </location>
</feature>
<evidence type="ECO:0000259" key="4">
    <source>
        <dbReference type="PROSITE" id="PS51677"/>
    </source>
</evidence>
<name>A0A316D7R9_9BACL</name>
<dbReference type="InterPro" id="IPR002509">
    <property type="entry name" value="NODB_dom"/>
</dbReference>
<dbReference type="PROSITE" id="PS51677">
    <property type="entry name" value="NODB"/>
    <property type="match status" value="1"/>
</dbReference>
<accession>A0A316D7R9</accession>
<organism evidence="5 6">
    <name type="scientific">Tumebacillus permanentifrigoris</name>
    <dbReference type="NCBI Taxonomy" id="378543"/>
    <lineage>
        <taxon>Bacteria</taxon>
        <taxon>Bacillati</taxon>
        <taxon>Bacillota</taxon>
        <taxon>Bacilli</taxon>
        <taxon>Bacillales</taxon>
        <taxon>Alicyclobacillaceae</taxon>
        <taxon>Tumebacillus</taxon>
    </lineage>
</organism>
<evidence type="ECO:0000256" key="2">
    <source>
        <dbReference type="ARBA" id="ARBA00022729"/>
    </source>
</evidence>
<feature type="transmembrane region" description="Helical" evidence="3">
    <location>
        <begin position="38"/>
        <end position="57"/>
    </location>
</feature>
<sequence>MQVLSCKSYVIMVHSVTNIRGEEETRVRMKRASQRRKFGLLLGVLVVLVLAVFTVLYQRSTSEAVTMVKYIPEPRVPILMYHSISPGTDLRVSPEDFDAQMKWLQEHGYKPITLGQLGRHWDGTYDVTGGKPLVITFDDGYLDNYTAAWPILQKYHFPATIFVITDSIKLDNHMKWGQMQEMHAGGVEFGSHMVYHSNFTLTPQDQIASELQASKKTLEQGLSSPVTTFCYPGGGLIPEAAGLVRQAGYTMAVTTHHGLASAVEDHVLLSRVRVVGGVTIEEFANMLQTL</sequence>
<dbReference type="PANTHER" id="PTHR34216:SF3">
    <property type="entry name" value="POLY-BETA-1,6-N-ACETYL-D-GLUCOSAMINE N-DEACETYLASE"/>
    <property type="match status" value="1"/>
</dbReference>
<comment type="caution">
    <text evidence="5">The sequence shown here is derived from an EMBL/GenBank/DDBJ whole genome shotgun (WGS) entry which is preliminary data.</text>
</comment>
<keyword evidence="2" id="KW-0732">Signal</keyword>
<dbReference type="Pfam" id="PF01522">
    <property type="entry name" value="Polysacc_deac_1"/>
    <property type="match status" value="1"/>
</dbReference>
<keyword evidence="3" id="KW-0472">Membrane</keyword>
<dbReference type="EMBL" id="QGGL01000009">
    <property type="protein sequence ID" value="PWK12783.1"/>
    <property type="molecule type" value="Genomic_DNA"/>
</dbReference>
<dbReference type="Proteomes" id="UP000245634">
    <property type="component" value="Unassembled WGS sequence"/>
</dbReference>
<dbReference type="GO" id="GO:0005975">
    <property type="term" value="P:carbohydrate metabolic process"/>
    <property type="evidence" value="ECO:0007669"/>
    <property type="project" value="InterPro"/>
</dbReference>
<evidence type="ECO:0000256" key="1">
    <source>
        <dbReference type="ARBA" id="ARBA00004613"/>
    </source>
</evidence>
<dbReference type="GO" id="GO:0005576">
    <property type="term" value="C:extracellular region"/>
    <property type="evidence" value="ECO:0007669"/>
    <property type="project" value="UniProtKB-SubCell"/>
</dbReference>
<protein>
    <submittedName>
        <fullName evidence="5">Polysaccharide deacetylase</fullName>
    </submittedName>
</protein>
<evidence type="ECO:0000313" key="5">
    <source>
        <dbReference type="EMBL" id="PWK12783.1"/>
    </source>
</evidence>
<evidence type="ECO:0000256" key="3">
    <source>
        <dbReference type="SAM" id="Phobius"/>
    </source>
</evidence>
<comment type="subcellular location">
    <subcellularLocation>
        <location evidence="1">Secreted</location>
    </subcellularLocation>
</comment>
<reference evidence="5 6" key="1">
    <citation type="submission" date="2018-05" db="EMBL/GenBank/DDBJ databases">
        <title>Genomic Encyclopedia of Type Strains, Phase IV (KMG-IV): sequencing the most valuable type-strain genomes for metagenomic binning, comparative biology and taxonomic classification.</title>
        <authorList>
            <person name="Goeker M."/>
        </authorList>
    </citation>
    <scope>NUCLEOTIDE SEQUENCE [LARGE SCALE GENOMIC DNA]</scope>
    <source>
        <strain evidence="5 6">DSM 18773</strain>
    </source>
</reference>
<keyword evidence="3" id="KW-1133">Transmembrane helix</keyword>
<dbReference type="PANTHER" id="PTHR34216">
    <property type="match status" value="1"/>
</dbReference>
<evidence type="ECO:0000313" key="6">
    <source>
        <dbReference type="Proteomes" id="UP000245634"/>
    </source>
</evidence>
<dbReference type="InterPro" id="IPR051398">
    <property type="entry name" value="Polysacch_Deacetylase"/>
</dbReference>
<dbReference type="InterPro" id="IPR011330">
    <property type="entry name" value="Glyco_hydro/deAcase_b/a-brl"/>
</dbReference>
<dbReference type="Gene3D" id="3.20.20.370">
    <property type="entry name" value="Glycoside hydrolase/deacetylase"/>
    <property type="match status" value="1"/>
</dbReference>
<dbReference type="AlphaFoldDB" id="A0A316D7R9"/>
<dbReference type="CDD" id="cd10918">
    <property type="entry name" value="CE4_NodB_like_5s_6s"/>
    <property type="match status" value="1"/>
</dbReference>